<dbReference type="RefSeq" id="WP_181928147.1">
    <property type="nucleotide sequence ID" value="NZ_CP054698.1"/>
</dbReference>
<feature type="transmembrane region" description="Helical" evidence="1">
    <location>
        <begin position="30"/>
        <end position="47"/>
    </location>
</feature>
<keyword evidence="1" id="KW-1133">Transmembrane helix</keyword>
<dbReference type="Proteomes" id="UP000514713">
    <property type="component" value="Chromosome"/>
</dbReference>
<dbReference type="EMBL" id="CP054698">
    <property type="protein sequence ID" value="QMS90324.1"/>
    <property type="molecule type" value="Genomic_DNA"/>
</dbReference>
<name>A0A7D7QLS5_9NOSO</name>
<proteinExistence type="predicted"/>
<protein>
    <submittedName>
        <fullName evidence="2">Uncharacterized protein</fullName>
    </submittedName>
</protein>
<feature type="transmembrane region" description="Helical" evidence="1">
    <location>
        <begin position="97"/>
        <end position="121"/>
    </location>
</feature>
<keyword evidence="3" id="KW-1185">Reference proteome</keyword>
<dbReference type="AlphaFoldDB" id="A0A7D7QLS5"/>
<accession>A0A7D7QLS5</accession>
<dbReference type="KEGG" id="ned:HUN01_23080"/>
<evidence type="ECO:0000313" key="3">
    <source>
        <dbReference type="Proteomes" id="UP000514713"/>
    </source>
</evidence>
<organism evidence="2 3">
    <name type="scientific">Nostoc edaphicum CCNP1411</name>
    <dbReference type="NCBI Taxonomy" id="1472755"/>
    <lineage>
        <taxon>Bacteria</taxon>
        <taxon>Bacillati</taxon>
        <taxon>Cyanobacteriota</taxon>
        <taxon>Cyanophyceae</taxon>
        <taxon>Nostocales</taxon>
        <taxon>Nostocaceae</taxon>
        <taxon>Nostoc</taxon>
    </lineage>
</organism>
<feature type="transmembrane region" description="Helical" evidence="1">
    <location>
        <begin position="59"/>
        <end position="85"/>
    </location>
</feature>
<evidence type="ECO:0000256" key="1">
    <source>
        <dbReference type="SAM" id="Phobius"/>
    </source>
</evidence>
<sequence>MIESLIVLFILCLAIPFVIAQIMPNKKWLIAYTIFFGTLAIALYYNHLTTPINERGNGFSYAFGIAAACLFDTSIIVGIINRAIVLHLKSINFTINIWLIVSLILLDAILIVLIFLGLMTVY</sequence>
<keyword evidence="1" id="KW-0472">Membrane</keyword>
<keyword evidence="1" id="KW-0812">Transmembrane</keyword>
<evidence type="ECO:0000313" key="2">
    <source>
        <dbReference type="EMBL" id="QMS90324.1"/>
    </source>
</evidence>
<gene>
    <name evidence="2" type="ORF">HUN01_23080</name>
</gene>
<reference evidence="3" key="1">
    <citation type="submission" date="2020-06" db="EMBL/GenBank/DDBJ databases">
        <title>Nostoc edaphicum CCNP1411 genome.</title>
        <authorList>
            <person name="Fidor A."/>
            <person name="Grabski M."/>
            <person name="Gawor J."/>
            <person name="Gromadka R."/>
            <person name="Wegrzyn G."/>
            <person name="Mazur-Marzec H."/>
        </authorList>
    </citation>
    <scope>NUCLEOTIDE SEQUENCE [LARGE SCALE GENOMIC DNA]</scope>
    <source>
        <strain evidence="3">CCNP1411</strain>
    </source>
</reference>